<dbReference type="Proteomes" id="UP000756921">
    <property type="component" value="Unassembled WGS sequence"/>
</dbReference>
<organism evidence="1 2">
    <name type="scientific">Paraphaeosphaeria minitans</name>
    <dbReference type="NCBI Taxonomy" id="565426"/>
    <lineage>
        <taxon>Eukaryota</taxon>
        <taxon>Fungi</taxon>
        <taxon>Dikarya</taxon>
        <taxon>Ascomycota</taxon>
        <taxon>Pezizomycotina</taxon>
        <taxon>Dothideomycetes</taxon>
        <taxon>Pleosporomycetidae</taxon>
        <taxon>Pleosporales</taxon>
        <taxon>Massarineae</taxon>
        <taxon>Didymosphaeriaceae</taxon>
        <taxon>Paraphaeosphaeria</taxon>
    </lineage>
</organism>
<keyword evidence="2" id="KW-1185">Reference proteome</keyword>
<reference evidence="1" key="1">
    <citation type="journal article" date="2020" name="Mol. Plant Microbe Interact.">
        <title>Genome Sequence of the Biocontrol Agent Coniothyrium minitans strain Conio (IMI 134523).</title>
        <authorList>
            <person name="Patel D."/>
            <person name="Shittu T.A."/>
            <person name="Baroncelli R."/>
            <person name="Muthumeenakshi S."/>
            <person name="Osborne T.H."/>
            <person name="Janganan T.K."/>
            <person name="Sreenivasaprasad S."/>
        </authorList>
    </citation>
    <scope>NUCLEOTIDE SEQUENCE</scope>
    <source>
        <strain evidence="1">Conio</strain>
    </source>
</reference>
<accession>A0A9P6KSX9</accession>
<dbReference type="OrthoDB" id="3741621at2759"/>
<gene>
    <name evidence="1" type="ORF">PMIN01_03561</name>
</gene>
<proteinExistence type="predicted"/>
<dbReference type="AlphaFoldDB" id="A0A9P6KSX9"/>
<sequence length="251" mass="29008">MSGTLDGVWSRLTGAIVQLQTSIHAYKSCGENPSQYKLFELKSSEYPTQHDERSFVPPAEQAIASPATHAVLDNLEAQLAYFEQQLRQRGQWRLPPHSSPDPFLLIDLSDLGDAIEHLTVAVESARFPQPAQSPYSWFSTKRWEWDFQWSEWYYADPELGDHIYLTEWVLEDETSDWVMVEQGHRSVEEGLEALGPWEDWRWNEEWGEWYLPLVVDDEAVVKGAIYAGAWKRSEEGNWIYVAQWATTPEGN</sequence>
<comment type="caution">
    <text evidence="1">The sequence shown here is derived from an EMBL/GenBank/DDBJ whole genome shotgun (WGS) entry which is preliminary data.</text>
</comment>
<dbReference type="EMBL" id="WJXW01000003">
    <property type="protein sequence ID" value="KAF9738278.1"/>
    <property type="molecule type" value="Genomic_DNA"/>
</dbReference>
<evidence type="ECO:0000313" key="1">
    <source>
        <dbReference type="EMBL" id="KAF9738278.1"/>
    </source>
</evidence>
<protein>
    <submittedName>
        <fullName evidence="1">Uncharacterized protein</fullName>
    </submittedName>
</protein>
<evidence type="ECO:0000313" key="2">
    <source>
        <dbReference type="Proteomes" id="UP000756921"/>
    </source>
</evidence>
<name>A0A9P6KSX9_9PLEO</name>